<dbReference type="PANTHER" id="PTHR11223:SF3">
    <property type="entry name" value="EXPORTIN-5"/>
    <property type="match status" value="1"/>
</dbReference>
<dbReference type="PANTHER" id="PTHR11223">
    <property type="entry name" value="EXPORTIN 1/5"/>
    <property type="match status" value="1"/>
</dbReference>
<dbReference type="AlphaFoldDB" id="A0A9C6TUS9"/>
<dbReference type="GO" id="GO:0003723">
    <property type="term" value="F:RNA binding"/>
    <property type="evidence" value="ECO:0007669"/>
    <property type="project" value="TreeGrafter"/>
</dbReference>
<dbReference type="GO" id="GO:0005737">
    <property type="term" value="C:cytoplasm"/>
    <property type="evidence" value="ECO:0007669"/>
    <property type="project" value="TreeGrafter"/>
</dbReference>
<accession>A0A9C6TUS9</accession>
<evidence type="ECO:0000313" key="2">
    <source>
        <dbReference type="Proteomes" id="UP000515211"/>
    </source>
</evidence>
<dbReference type="InterPro" id="IPR045065">
    <property type="entry name" value="XPO1/5"/>
</dbReference>
<gene>
    <name evidence="3" type="primary">LOC127745696</name>
</gene>
<dbReference type="InterPro" id="IPR011989">
    <property type="entry name" value="ARM-like"/>
</dbReference>
<name>A0A9C6TUS9_ARADU</name>
<sequence length="108" mass="12296">MVSLGASNLQSIVGDSSILPFYLEQGIANTIGCLQREGCLLRGEHNLLGEAFLVMASVSGIQQQQEVLAWLLEPLSQEWTHSEWQDKHTYIFTRKGEIFFFFIRIHNL</sequence>
<dbReference type="InterPro" id="IPR045478">
    <property type="entry name" value="Exportin-5_C"/>
</dbReference>
<evidence type="ECO:0000259" key="1">
    <source>
        <dbReference type="Pfam" id="PF19273"/>
    </source>
</evidence>
<dbReference type="RefSeq" id="XP_052115019.1">
    <property type="nucleotide sequence ID" value="XM_052259059.1"/>
</dbReference>
<dbReference type="GO" id="GO:0005634">
    <property type="term" value="C:nucleus"/>
    <property type="evidence" value="ECO:0007669"/>
    <property type="project" value="TreeGrafter"/>
</dbReference>
<dbReference type="GO" id="GO:0006611">
    <property type="term" value="P:protein export from nucleus"/>
    <property type="evidence" value="ECO:0007669"/>
    <property type="project" value="InterPro"/>
</dbReference>
<dbReference type="Pfam" id="PF19273">
    <property type="entry name" value="Exportin-5"/>
    <property type="match status" value="1"/>
</dbReference>
<dbReference type="Gene3D" id="1.25.10.10">
    <property type="entry name" value="Leucine-rich Repeat Variant"/>
    <property type="match status" value="1"/>
</dbReference>
<protein>
    <submittedName>
        <fullName evidence="3">Protein HASTY 1-like</fullName>
    </submittedName>
</protein>
<reference evidence="3" key="2">
    <citation type="submission" date="2025-08" db="UniProtKB">
        <authorList>
            <consortium name="RefSeq"/>
        </authorList>
    </citation>
    <scope>IDENTIFICATION</scope>
    <source>
        <tissue evidence="3">Whole plant</tissue>
    </source>
</reference>
<feature type="domain" description="Exportin-5 C-terminal" evidence="1">
    <location>
        <begin position="15"/>
        <end position="87"/>
    </location>
</feature>
<reference evidence="2" key="1">
    <citation type="journal article" date="2016" name="Nat. Genet.">
        <title>The genome sequences of Arachis duranensis and Arachis ipaensis, the diploid ancestors of cultivated peanut.</title>
        <authorList>
            <person name="Bertioli D.J."/>
            <person name="Cannon S.B."/>
            <person name="Froenicke L."/>
            <person name="Huang G."/>
            <person name="Farmer A.D."/>
            <person name="Cannon E.K."/>
            <person name="Liu X."/>
            <person name="Gao D."/>
            <person name="Clevenger J."/>
            <person name="Dash S."/>
            <person name="Ren L."/>
            <person name="Moretzsohn M.C."/>
            <person name="Shirasawa K."/>
            <person name="Huang W."/>
            <person name="Vidigal B."/>
            <person name="Abernathy B."/>
            <person name="Chu Y."/>
            <person name="Niederhuth C.E."/>
            <person name="Umale P."/>
            <person name="Araujo A.C."/>
            <person name="Kozik A."/>
            <person name="Kim K.D."/>
            <person name="Burow M.D."/>
            <person name="Varshney R.K."/>
            <person name="Wang X."/>
            <person name="Zhang X."/>
            <person name="Barkley N."/>
            <person name="Guimaraes P.M."/>
            <person name="Isobe S."/>
            <person name="Guo B."/>
            <person name="Liao B."/>
            <person name="Stalker H.T."/>
            <person name="Schmitz R.J."/>
            <person name="Scheffler B.E."/>
            <person name="Leal-Bertioli S.C."/>
            <person name="Xun X."/>
            <person name="Jackson S.A."/>
            <person name="Michelmore R."/>
            <person name="Ozias-Akins P."/>
        </authorList>
    </citation>
    <scope>NUCLEOTIDE SEQUENCE [LARGE SCALE GENOMIC DNA]</scope>
    <source>
        <strain evidence="2">cv. V14167</strain>
    </source>
</reference>
<organism evidence="2 3">
    <name type="scientific">Arachis duranensis</name>
    <name type="common">Wild peanut</name>
    <dbReference type="NCBI Taxonomy" id="130453"/>
    <lineage>
        <taxon>Eukaryota</taxon>
        <taxon>Viridiplantae</taxon>
        <taxon>Streptophyta</taxon>
        <taxon>Embryophyta</taxon>
        <taxon>Tracheophyta</taxon>
        <taxon>Spermatophyta</taxon>
        <taxon>Magnoliopsida</taxon>
        <taxon>eudicotyledons</taxon>
        <taxon>Gunneridae</taxon>
        <taxon>Pentapetalae</taxon>
        <taxon>rosids</taxon>
        <taxon>fabids</taxon>
        <taxon>Fabales</taxon>
        <taxon>Fabaceae</taxon>
        <taxon>Papilionoideae</taxon>
        <taxon>50 kb inversion clade</taxon>
        <taxon>dalbergioids sensu lato</taxon>
        <taxon>Dalbergieae</taxon>
        <taxon>Pterocarpus clade</taxon>
        <taxon>Arachis</taxon>
    </lineage>
</organism>
<proteinExistence type="predicted"/>
<dbReference type="GO" id="GO:0006405">
    <property type="term" value="P:RNA export from nucleus"/>
    <property type="evidence" value="ECO:0007669"/>
    <property type="project" value="TreeGrafter"/>
</dbReference>
<dbReference type="Proteomes" id="UP000515211">
    <property type="component" value="Chromosome 3"/>
</dbReference>
<dbReference type="GO" id="GO:0042565">
    <property type="term" value="C:RNA nuclear export complex"/>
    <property type="evidence" value="ECO:0007669"/>
    <property type="project" value="TreeGrafter"/>
</dbReference>
<dbReference type="GO" id="GO:0005049">
    <property type="term" value="F:nuclear export signal receptor activity"/>
    <property type="evidence" value="ECO:0007669"/>
    <property type="project" value="InterPro"/>
</dbReference>
<evidence type="ECO:0000313" key="3">
    <source>
        <dbReference type="RefSeq" id="XP_052115019.1"/>
    </source>
</evidence>
<dbReference type="KEGG" id="adu:127745696"/>
<dbReference type="GeneID" id="127745696"/>
<keyword evidence="2" id="KW-1185">Reference proteome</keyword>